<dbReference type="InterPro" id="IPR023561">
    <property type="entry name" value="Carbonic_anhydrase_a-class"/>
</dbReference>
<dbReference type="EMBL" id="QWEG01000019">
    <property type="protein sequence ID" value="RHW32467.1"/>
    <property type="molecule type" value="Genomic_DNA"/>
</dbReference>
<dbReference type="InterPro" id="IPR041891">
    <property type="entry name" value="Alpha_CA_prokaryot-like"/>
</dbReference>
<evidence type="ECO:0000256" key="6">
    <source>
        <dbReference type="ARBA" id="ARBA00048348"/>
    </source>
</evidence>
<feature type="region of interest" description="Disordered" evidence="7">
    <location>
        <begin position="23"/>
        <end position="68"/>
    </location>
</feature>
<comment type="similarity">
    <text evidence="1">Belongs to the alpha-carbonic anhydrase family.</text>
</comment>
<dbReference type="GO" id="GO:0008270">
    <property type="term" value="F:zinc ion binding"/>
    <property type="evidence" value="ECO:0007669"/>
    <property type="project" value="InterPro"/>
</dbReference>
<dbReference type="SMART" id="SM01057">
    <property type="entry name" value="Carb_anhydrase"/>
    <property type="match status" value="1"/>
</dbReference>
<evidence type="ECO:0000313" key="11">
    <source>
        <dbReference type="Proteomes" id="UP000284416"/>
    </source>
</evidence>
<dbReference type="AlphaFoldDB" id="A0A417YHT2"/>
<feature type="signal peptide" evidence="8">
    <location>
        <begin position="1"/>
        <end position="20"/>
    </location>
</feature>
<evidence type="ECO:0000256" key="5">
    <source>
        <dbReference type="ARBA" id="ARBA00023239"/>
    </source>
</evidence>
<evidence type="ECO:0000256" key="4">
    <source>
        <dbReference type="ARBA" id="ARBA00022833"/>
    </source>
</evidence>
<dbReference type="RefSeq" id="WP_118924274.1">
    <property type="nucleotide sequence ID" value="NZ_QWEG01000019.1"/>
</dbReference>
<keyword evidence="11" id="KW-1185">Reference proteome</keyword>
<sequence length="280" mass="31880">MKKSFLYPLLILSLSFLLGACSEQQKDTTKPKKEEVTETKQNEETKGNEPSTAQWSYEEETGPEHWGELDSSYSACTRGNEQSPINIESSKVKTTDKLENIEVQYKPTHFSIVNTGHTIQANPKTESNSILVEGKEYKLAQFHFHTPSEHEFNSQTFDMELHLVHQDANGKLAVLGVMIQEGKANEALAAIWDKMPKSETEKEIAIKESVDLQTLLPSNQTFFNYKGSLTTPPCSEEVDWIVFEQPIEMSKKQIQAFQQIFPNNQRPVQPLNEREIIKES</sequence>
<dbReference type="CDD" id="cd03124">
    <property type="entry name" value="alpha_CA_prokaryotic_like"/>
    <property type="match status" value="1"/>
</dbReference>
<dbReference type="Gene3D" id="3.10.200.10">
    <property type="entry name" value="Alpha carbonic anhydrase"/>
    <property type="match status" value="1"/>
</dbReference>
<keyword evidence="4" id="KW-0862">Zinc</keyword>
<feature type="compositionally biased region" description="Basic and acidic residues" evidence="7">
    <location>
        <begin position="24"/>
        <end position="47"/>
    </location>
</feature>
<dbReference type="InterPro" id="IPR036398">
    <property type="entry name" value="CA_dom_sf"/>
</dbReference>
<dbReference type="InterPro" id="IPR001148">
    <property type="entry name" value="CA_dom"/>
</dbReference>
<comment type="catalytic activity">
    <reaction evidence="6">
        <text>hydrogencarbonate + H(+) = CO2 + H2O</text>
        <dbReference type="Rhea" id="RHEA:10748"/>
        <dbReference type="ChEBI" id="CHEBI:15377"/>
        <dbReference type="ChEBI" id="CHEBI:15378"/>
        <dbReference type="ChEBI" id="CHEBI:16526"/>
        <dbReference type="ChEBI" id="CHEBI:17544"/>
        <dbReference type="EC" id="4.2.1.1"/>
    </reaction>
</comment>
<gene>
    <name evidence="10" type="ORF">D1B31_21325</name>
</gene>
<dbReference type="PANTHER" id="PTHR18952">
    <property type="entry name" value="CARBONIC ANHYDRASE"/>
    <property type="match status" value="1"/>
</dbReference>
<keyword evidence="5" id="KW-0456">Lyase</keyword>
<evidence type="ECO:0000256" key="1">
    <source>
        <dbReference type="ARBA" id="ARBA00010718"/>
    </source>
</evidence>
<evidence type="ECO:0000256" key="2">
    <source>
        <dbReference type="ARBA" id="ARBA00012925"/>
    </source>
</evidence>
<evidence type="ECO:0000256" key="8">
    <source>
        <dbReference type="SAM" id="SignalP"/>
    </source>
</evidence>
<dbReference type="PANTHER" id="PTHR18952:SF265">
    <property type="entry name" value="CARBONIC ANHYDRASE"/>
    <property type="match status" value="1"/>
</dbReference>
<dbReference type="SUPFAM" id="SSF51069">
    <property type="entry name" value="Carbonic anhydrase"/>
    <property type="match status" value="1"/>
</dbReference>
<organism evidence="10 11">
    <name type="scientific">Neobacillus notoginsengisoli</name>
    <dbReference type="NCBI Taxonomy" id="1578198"/>
    <lineage>
        <taxon>Bacteria</taxon>
        <taxon>Bacillati</taxon>
        <taxon>Bacillota</taxon>
        <taxon>Bacilli</taxon>
        <taxon>Bacillales</taxon>
        <taxon>Bacillaceae</taxon>
        <taxon>Neobacillus</taxon>
    </lineage>
</organism>
<dbReference type="PROSITE" id="PS51144">
    <property type="entry name" value="ALPHA_CA_2"/>
    <property type="match status" value="1"/>
</dbReference>
<evidence type="ECO:0000256" key="7">
    <source>
        <dbReference type="SAM" id="MobiDB-lite"/>
    </source>
</evidence>
<dbReference type="Pfam" id="PF00194">
    <property type="entry name" value="Carb_anhydrase"/>
    <property type="match status" value="1"/>
</dbReference>
<keyword evidence="8" id="KW-0732">Signal</keyword>
<reference evidence="10 11" key="1">
    <citation type="journal article" date="2017" name="Int. J. Syst. Evol. Microbiol.">
        <title>Bacillus notoginsengisoli sp. nov., a novel bacterium isolated from the rhizosphere of Panax notoginseng.</title>
        <authorList>
            <person name="Zhang M.Y."/>
            <person name="Cheng J."/>
            <person name="Cai Y."/>
            <person name="Zhang T.Y."/>
            <person name="Wu Y.Y."/>
            <person name="Manikprabhu D."/>
            <person name="Li W.J."/>
            <person name="Zhang Y.X."/>
        </authorList>
    </citation>
    <scope>NUCLEOTIDE SEQUENCE [LARGE SCALE GENOMIC DNA]</scope>
    <source>
        <strain evidence="10 11">JCM 30743</strain>
    </source>
</reference>
<protein>
    <recommendedName>
        <fullName evidence="2">carbonic anhydrase</fullName>
        <ecNumber evidence="2">4.2.1.1</ecNumber>
    </recommendedName>
</protein>
<feature type="chain" id="PRO_5038839589" description="carbonic anhydrase" evidence="8">
    <location>
        <begin position="21"/>
        <end position="280"/>
    </location>
</feature>
<dbReference type="OrthoDB" id="5327615at2"/>
<name>A0A417YHT2_9BACI</name>
<comment type="caution">
    <text evidence="10">The sequence shown here is derived from an EMBL/GenBank/DDBJ whole genome shotgun (WGS) entry which is preliminary data.</text>
</comment>
<dbReference type="GO" id="GO:0004089">
    <property type="term" value="F:carbonate dehydratase activity"/>
    <property type="evidence" value="ECO:0007669"/>
    <property type="project" value="UniProtKB-EC"/>
</dbReference>
<feature type="domain" description="Alpha-carbonic anhydrase" evidence="9">
    <location>
        <begin position="53"/>
        <end position="280"/>
    </location>
</feature>
<evidence type="ECO:0000313" key="10">
    <source>
        <dbReference type="EMBL" id="RHW32467.1"/>
    </source>
</evidence>
<dbReference type="PROSITE" id="PS51257">
    <property type="entry name" value="PROKAR_LIPOPROTEIN"/>
    <property type="match status" value="1"/>
</dbReference>
<dbReference type="Proteomes" id="UP000284416">
    <property type="component" value="Unassembled WGS sequence"/>
</dbReference>
<accession>A0A417YHT2</accession>
<evidence type="ECO:0000259" key="9">
    <source>
        <dbReference type="PROSITE" id="PS51144"/>
    </source>
</evidence>
<proteinExistence type="inferred from homology"/>
<evidence type="ECO:0000256" key="3">
    <source>
        <dbReference type="ARBA" id="ARBA00022723"/>
    </source>
</evidence>
<keyword evidence="3" id="KW-0479">Metal-binding</keyword>
<dbReference type="EC" id="4.2.1.1" evidence="2"/>